<protein>
    <submittedName>
        <fullName evidence="3">DUF4838 domain-containing protein</fullName>
    </submittedName>
</protein>
<dbReference type="AlphaFoldDB" id="A0A420VQR6"/>
<proteinExistence type="predicted"/>
<dbReference type="RefSeq" id="WP_121127119.1">
    <property type="nucleotide sequence ID" value="NZ_RBWS01000027.1"/>
</dbReference>
<dbReference type="Pfam" id="PF16126">
    <property type="entry name" value="DUF4838"/>
    <property type="match status" value="1"/>
</dbReference>
<evidence type="ECO:0000256" key="2">
    <source>
        <dbReference type="SAM" id="SignalP"/>
    </source>
</evidence>
<dbReference type="EMBL" id="RBWS01000027">
    <property type="protein sequence ID" value="RKO68672.1"/>
    <property type="molecule type" value="Genomic_DNA"/>
</dbReference>
<feature type="signal peptide" evidence="2">
    <location>
        <begin position="1"/>
        <end position="20"/>
    </location>
</feature>
<dbReference type="PANTHER" id="PTHR47406:SF2">
    <property type="entry name" value="ALPHA GLUCURONIDASE N-TERMINAL DOMAIN-CONTAINING PROTEIN"/>
    <property type="match status" value="1"/>
</dbReference>
<keyword evidence="2" id="KW-0732">Signal</keyword>
<dbReference type="Gene3D" id="3.30.379.10">
    <property type="entry name" value="Chitobiase/beta-hexosaminidase domain 2-like"/>
    <property type="match status" value="1"/>
</dbReference>
<dbReference type="PANTHER" id="PTHR47406">
    <property type="entry name" value="COAGULATION FACTOR 5/8 TYPE, C-TERMINAL"/>
    <property type="match status" value="1"/>
</dbReference>
<accession>A0A420VQR6</accession>
<evidence type="ECO:0000313" key="4">
    <source>
        <dbReference type="Proteomes" id="UP000282423"/>
    </source>
</evidence>
<dbReference type="InterPro" id="IPR032287">
    <property type="entry name" value="DUF4838"/>
</dbReference>
<reference evidence="3 4" key="1">
    <citation type="submission" date="2018-10" db="EMBL/GenBank/DDBJ databases">
        <title>Sphingobacterium sp. M05W1-28.</title>
        <authorList>
            <person name="Cai H."/>
        </authorList>
    </citation>
    <scope>NUCLEOTIDE SEQUENCE [LARGE SCALE GENOMIC DNA]</scope>
    <source>
        <strain evidence="3 4">M05W1-28</strain>
    </source>
</reference>
<dbReference type="Proteomes" id="UP000282423">
    <property type="component" value="Unassembled WGS sequence"/>
</dbReference>
<sequence>MKNLVNVLLFLCFLPMTVLSQQSVNIVVDPNSSTNILGAVQEMTTILKKIQPTLRIQRSQSTSNDNVNIVIKTGDSFAKSNLSDSDGFVIKKIDNRTVLISGISEIGTEFGIYGYLEDVIGVCWLMPSDLWLDLPAKISTFFPSSVKIEQPFFLTRELSPLDPGKKGSKMGEWARRNKLRRRVEFHHNMNTLFQNSKNVDFIASYKGQQAMPNFSSNGNWQPNFSAKGITEYASKEIIAFFRKNPTASSYSLGINDSYRFDTRIVGLSKTKAGLTNFSDSYYKWVNNVVNNVNKEVPNKTFGLLAYLNVGDAPSFKLAKNVVPFIPFERLQWIDGQSAQSDLMMLKDWKDVSQEVGWYDYIYGLNYLVPRPYFKTLDNYIKRGAANNVRHYYAEFYPNWIDGPKGWLLTKLLWDPNIPSENLLDTWYTKAFGTRSSKSMKAFYGVWENFWTVDVKKTAWWKKRKIWLAFSDTSYLKEIPQDNYARSLSYLNDALKNAENGQYKERIQYLKEMFDFQCLNYYYVNNISNPITKNKVNKNEIENSLQKLRRYEINDVFYRSYKKAIKY</sequence>
<evidence type="ECO:0000313" key="3">
    <source>
        <dbReference type="EMBL" id="RKO68672.1"/>
    </source>
</evidence>
<dbReference type="SUPFAM" id="SSF55545">
    <property type="entry name" value="beta-N-acetylhexosaminidase-like domain"/>
    <property type="match status" value="1"/>
</dbReference>
<keyword evidence="4" id="KW-1185">Reference proteome</keyword>
<name>A0A420VQR6_9SPHI</name>
<dbReference type="GO" id="GO:0005975">
    <property type="term" value="P:carbohydrate metabolic process"/>
    <property type="evidence" value="ECO:0007669"/>
    <property type="project" value="UniProtKB-ARBA"/>
</dbReference>
<feature type="chain" id="PRO_5019100467" evidence="2">
    <location>
        <begin position="21"/>
        <end position="566"/>
    </location>
</feature>
<dbReference type="GO" id="GO:0016787">
    <property type="term" value="F:hydrolase activity"/>
    <property type="evidence" value="ECO:0007669"/>
    <property type="project" value="UniProtKB-KW"/>
</dbReference>
<dbReference type="OrthoDB" id="1099022at2"/>
<evidence type="ECO:0000256" key="1">
    <source>
        <dbReference type="ARBA" id="ARBA00022801"/>
    </source>
</evidence>
<gene>
    <name evidence="3" type="ORF">D7322_26070</name>
</gene>
<dbReference type="InterPro" id="IPR029018">
    <property type="entry name" value="Hex-like_dom2"/>
</dbReference>
<organism evidence="3 4">
    <name type="scientific">Sphingobacterium puteale</name>
    <dbReference type="NCBI Taxonomy" id="2420510"/>
    <lineage>
        <taxon>Bacteria</taxon>
        <taxon>Pseudomonadati</taxon>
        <taxon>Bacteroidota</taxon>
        <taxon>Sphingobacteriia</taxon>
        <taxon>Sphingobacteriales</taxon>
        <taxon>Sphingobacteriaceae</taxon>
        <taxon>Sphingobacterium</taxon>
    </lineage>
</organism>
<keyword evidence="1" id="KW-0378">Hydrolase</keyword>
<comment type="caution">
    <text evidence="3">The sequence shown here is derived from an EMBL/GenBank/DDBJ whole genome shotgun (WGS) entry which is preliminary data.</text>
</comment>